<accession>A0A3M0ATN3</accession>
<evidence type="ECO:0000313" key="2">
    <source>
        <dbReference type="EMBL" id="RMA82292.1"/>
    </source>
</evidence>
<dbReference type="SMART" id="SM00710">
    <property type="entry name" value="PbH1"/>
    <property type="match status" value="8"/>
</dbReference>
<dbReference type="GO" id="GO:0016829">
    <property type="term" value="F:lyase activity"/>
    <property type="evidence" value="ECO:0007669"/>
    <property type="project" value="UniProtKB-KW"/>
</dbReference>
<evidence type="ECO:0000256" key="1">
    <source>
        <dbReference type="SAM" id="SignalP"/>
    </source>
</evidence>
<keyword evidence="2" id="KW-0456">Lyase</keyword>
<dbReference type="InterPro" id="IPR039513">
    <property type="entry name" value="PL-6"/>
</dbReference>
<dbReference type="Proteomes" id="UP000267187">
    <property type="component" value="Unassembled WGS sequence"/>
</dbReference>
<comment type="caution">
    <text evidence="2">The sequence shown here is derived from an EMBL/GenBank/DDBJ whole genome shotgun (WGS) entry which is preliminary data.</text>
</comment>
<protein>
    <submittedName>
        <fullName evidence="2">Poly(Beta-D-mannuronate) lyase</fullName>
    </submittedName>
</protein>
<feature type="signal peptide" evidence="1">
    <location>
        <begin position="1"/>
        <end position="21"/>
    </location>
</feature>
<keyword evidence="3" id="KW-1185">Reference proteome</keyword>
<organism evidence="2 3">
    <name type="scientific">Umboniibacter marinipuniceus</name>
    <dbReference type="NCBI Taxonomy" id="569599"/>
    <lineage>
        <taxon>Bacteria</taxon>
        <taxon>Pseudomonadati</taxon>
        <taxon>Pseudomonadota</taxon>
        <taxon>Gammaproteobacteria</taxon>
        <taxon>Cellvibrionales</taxon>
        <taxon>Cellvibrionaceae</taxon>
        <taxon>Umboniibacter</taxon>
    </lineage>
</organism>
<dbReference type="InterPro" id="IPR012334">
    <property type="entry name" value="Pectin_lyas_fold"/>
</dbReference>
<sequence length="738" mass="81095">MKLRSKIAALATGFICTCSIAENYFVTSPSDYESIAKSLEAGDNVVLANGEWEDFELLLAGQGTAEEPITLSAEEAGKVILTGQSNLRLVGQHLIVSGLTFRDGYTPSSAVIEFRRNKEAVAFDSRVTNVVIENYSNPDRFESDFWVSMYGQRNRVDHSAFVGKTNKGVTFAVRLNTEESQSNHHRIDHNYFGHRPELGSNGGETLRIGTSHYSLSDSFTLVENNVFDRTNGEVEIISVKSGKNTIRNNLFYEARGTLTLRHGNGNLIEGNVFLGNGVDHTGGVRIINADQVVRNNYFEGLRGYRFGSGFTVMNGVPNSPINRYHQVDNALIENNTLVDVSHIQFAAGSDDERSAAPINSTFRNNLIVNTDGKSPFTAFDSVDGINFSNNLTVGFNDEMLGRSDTLDEDQLARDERGLLSTKDNLRIGASRLQAATFEAVGPQWYEKKRSDIYFGAGREITISPNEDAIFDAIEAAQDGDVIVLSPGSYNVRKVLPVSRIISIVAKDPSETTISFERQTLFEIRNHGSLRLEGLTISGAESPDSSGNTVIRTQKWGMFRNYRLELLNNTFESLDINRSFHLFESGARAFATEIIIQGNTISDVSGNLLVLDKEIDDLGIYNAEYVTITDNTLSNVKGSLISLYRGGRDESTFGPHFLLANNNIDNVGSSEALVYLHGVQVTSIKENSFKNSGPIVIEHTVGEPISRIESNCFQSTGEISVVELVAPGNHTAHLDNPSC</sequence>
<keyword evidence="1" id="KW-0732">Signal</keyword>
<reference evidence="2 3" key="1">
    <citation type="submission" date="2018-10" db="EMBL/GenBank/DDBJ databases">
        <title>Genomic Encyclopedia of Type Strains, Phase IV (KMG-IV): sequencing the most valuable type-strain genomes for metagenomic binning, comparative biology and taxonomic classification.</title>
        <authorList>
            <person name="Goeker M."/>
        </authorList>
    </citation>
    <scope>NUCLEOTIDE SEQUENCE [LARGE SCALE GENOMIC DNA]</scope>
    <source>
        <strain evidence="2 3">DSM 25080</strain>
    </source>
</reference>
<gene>
    <name evidence="2" type="ORF">DFR27_0240</name>
</gene>
<dbReference type="RefSeq" id="WP_121875633.1">
    <property type="nucleotide sequence ID" value="NZ_REFJ01000001.1"/>
</dbReference>
<dbReference type="OrthoDB" id="6475864at2"/>
<dbReference type="AlphaFoldDB" id="A0A3M0ATN3"/>
<evidence type="ECO:0000313" key="3">
    <source>
        <dbReference type="Proteomes" id="UP000267187"/>
    </source>
</evidence>
<feature type="chain" id="PRO_5018182028" evidence="1">
    <location>
        <begin position="22"/>
        <end position="738"/>
    </location>
</feature>
<dbReference type="CDD" id="cd14251">
    <property type="entry name" value="PL-6"/>
    <property type="match status" value="1"/>
</dbReference>
<dbReference type="Gene3D" id="2.160.20.10">
    <property type="entry name" value="Single-stranded right-handed beta-helix, Pectin lyase-like"/>
    <property type="match status" value="2"/>
</dbReference>
<dbReference type="InterPro" id="IPR006626">
    <property type="entry name" value="PbH1"/>
</dbReference>
<name>A0A3M0ATN3_9GAMM</name>
<dbReference type="SUPFAM" id="SSF51126">
    <property type="entry name" value="Pectin lyase-like"/>
    <property type="match status" value="2"/>
</dbReference>
<dbReference type="EMBL" id="REFJ01000001">
    <property type="protein sequence ID" value="RMA82292.1"/>
    <property type="molecule type" value="Genomic_DNA"/>
</dbReference>
<proteinExistence type="predicted"/>
<dbReference type="Pfam" id="PF14592">
    <property type="entry name" value="Chondroitinas_B"/>
    <property type="match status" value="1"/>
</dbReference>
<dbReference type="InterPro" id="IPR011050">
    <property type="entry name" value="Pectin_lyase_fold/virulence"/>
</dbReference>